<dbReference type="Gene3D" id="1.10.10.2840">
    <property type="entry name" value="PucR C-terminal helix-turn-helix domain"/>
    <property type="match status" value="1"/>
</dbReference>
<dbReference type="PANTHER" id="PTHR33744:SF1">
    <property type="entry name" value="DNA-BINDING TRANSCRIPTIONAL ACTIVATOR ADER"/>
    <property type="match status" value="1"/>
</dbReference>
<gene>
    <name evidence="5" type="ORF">H0B56_13155</name>
</gene>
<accession>A0A838AB64</accession>
<dbReference type="Pfam" id="PF17853">
    <property type="entry name" value="GGDEF_2"/>
    <property type="match status" value="1"/>
</dbReference>
<dbReference type="PANTHER" id="PTHR33744">
    <property type="entry name" value="CARBOHYDRATE DIACID REGULATOR"/>
    <property type="match status" value="1"/>
</dbReference>
<reference evidence="5 6" key="1">
    <citation type="submission" date="2020-07" db="EMBL/GenBank/DDBJ databases">
        <title>Genome of Haloechinothrix sp.</title>
        <authorList>
            <person name="Tang S.-K."/>
            <person name="Yang L."/>
            <person name="Zhu W.-Y."/>
        </authorList>
    </citation>
    <scope>NUCLEOTIDE SEQUENCE [LARGE SCALE GENOMIC DNA]</scope>
    <source>
        <strain evidence="5 6">YIM 98757</strain>
    </source>
</reference>
<dbReference type="InterPro" id="IPR025736">
    <property type="entry name" value="PucR_C-HTH_dom"/>
</dbReference>
<protein>
    <submittedName>
        <fullName evidence="5">Helix-turn-helix domain-containing protein</fullName>
    </submittedName>
</protein>
<evidence type="ECO:0000313" key="5">
    <source>
        <dbReference type="EMBL" id="MBA0126492.1"/>
    </source>
</evidence>
<comment type="caution">
    <text evidence="5">The sequence shown here is derived from an EMBL/GenBank/DDBJ whole genome shotgun (WGS) entry which is preliminary data.</text>
</comment>
<dbReference type="AlphaFoldDB" id="A0A838AB64"/>
<dbReference type="InterPro" id="IPR025751">
    <property type="entry name" value="RsbRD_N_dom"/>
</dbReference>
<evidence type="ECO:0000259" key="3">
    <source>
        <dbReference type="Pfam" id="PF14361"/>
    </source>
</evidence>
<dbReference type="Pfam" id="PF14361">
    <property type="entry name" value="RsbRD_N"/>
    <property type="match status" value="1"/>
</dbReference>
<dbReference type="InterPro" id="IPR041522">
    <property type="entry name" value="CdaR_GGDEF"/>
</dbReference>
<feature type="domain" description="CdaR GGDEF-like" evidence="4">
    <location>
        <begin position="177"/>
        <end position="298"/>
    </location>
</feature>
<dbReference type="RefSeq" id="WP_180893311.1">
    <property type="nucleotide sequence ID" value="NZ_JACCKD010000004.1"/>
</dbReference>
<evidence type="ECO:0000259" key="2">
    <source>
        <dbReference type="Pfam" id="PF13556"/>
    </source>
</evidence>
<feature type="domain" description="PucR C-terminal helix-turn-helix" evidence="2">
    <location>
        <begin position="351"/>
        <end position="405"/>
    </location>
</feature>
<proteinExistence type="inferred from homology"/>
<evidence type="ECO:0000259" key="4">
    <source>
        <dbReference type="Pfam" id="PF17853"/>
    </source>
</evidence>
<evidence type="ECO:0000256" key="1">
    <source>
        <dbReference type="ARBA" id="ARBA00006754"/>
    </source>
</evidence>
<sequence>MDRSAEVDGQIAALAAQLNGELASLTAAVRDRLATEVDQLGGDERLINLLGASVEANIDTALHVLQHGIDIGRIEAPSAAVEYAKRLAQHGVAVDALIRAYRLGQDTFLRRAFELLPFGDEELIAAVSQRLVALTFAYVDRVSQQVVAVYEEERERWLQNRDAVRAAHIRRLLGEDGIDIAATEKTLGYRLTGRNHAGVVLWFTEDKGLDSPVAVLEASVRRLAERIGCIARPLFVPCDATSGWAWLPVSRDVTEVNGEIVRSVTEDGDTSLRAAVGRPAVGLDGFRATHRQAVQAQSVSLIAGREARTVVSFDETGPIALMCTDLAATRSWLIDTLGALAIDDAPHARMRETLRVFLSEGGSYAAAAGRLNLHKNSIQYRIRKAEDELGHSVREKRLHVELALNVCHWLGPAVLRPR</sequence>
<evidence type="ECO:0000313" key="6">
    <source>
        <dbReference type="Proteomes" id="UP000582974"/>
    </source>
</evidence>
<keyword evidence="6" id="KW-1185">Reference proteome</keyword>
<dbReference type="InterPro" id="IPR051448">
    <property type="entry name" value="CdaR-like_regulators"/>
</dbReference>
<feature type="domain" description="RsbT co-antagonist protein RsbRD N-terminal" evidence="3">
    <location>
        <begin position="24"/>
        <end position="165"/>
    </location>
</feature>
<dbReference type="EMBL" id="JACCKD010000004">
    <property type="protein sequence ID" value="MBA0126492.1"/>
    <property type="molecule type" value="Genomic_DNA"/>
</dbReference>
<dbReference type="InterPro" id="IPR042070">
    <property type="entry name" value="PucR_C-HTH_sf"/>
</dbReference>
<comment type="similarity">
    <text evidence="1">Belongs to the CdaR family.</text>
</comment>
<name>A0A838AB64_9PSEU</name>
<organism evidence="5 6">
    <name type="scientific">Haloechinothrix aidingensis</name>
    <dbReference type="NCBI Taxonomy" id="2752311"/>
    <lineage>
        <taxon>Bacteria</taxon>
        <taxon>Bacillati</taxon>
        <taxon>Actinomycetota</taxon>
        <taxon>Actinomycetes</taxon>
        <taxon>Pseudonocardiales</taxon>
        <taxon>Pseudonocardiaceae</taxon>
        <taxon>Haloechinothrix</taxon>
    </lineage>
</organism>
<dbReference type="Proteomes" id="UP000582974">
    <property type="component" value="Unassembled WGS sequence"/>
</dbReference>
<dbReference type="Pfam" id="PF13556">
    <property type="entry name" value="HTH_30"/>
    <property type="match status" value="1"/>
</dbReference>